<feature type="domain" description="Integrase catalytic" evidence="1">
    <location>
        <begin position="70"/>
        <end position="225"/>
    </location>
</feature>
<dbReference type="PANTHER" id="PTHR37984:SF5">
    <property type="entry name" value="PROTEIN NYNRIN-LIKE"/>
    <property type="match status" value="1"/>
</dbReference>
<dbReference type="OrthoDB" id="6374606at2759"/>
<dbReference type="Gene3D" id="3.30.420.10">
    <property type="entry name" value="Ribonuclease H-like superfamily/Ribonuclease H"/>
    <property type="match status" value="1"/>
</dbReference>
<dbReference type="InterPro" id="IPR012337">
    <property type="entry name" value="RNaseH-like_sf"/>
</dbReference>
<dbReference type="InterPro" id="IPR036397">
    <property type="entry name" value="RNaseH_sf"/>
</dbReference>
<evidence type="ECO:0000313" key="3">
    <source>
        <dbReference type="Proteomes" id="UP000283509"/>
    </source>
</evidence>
<dbReference type="GO" id="GO:0003676">
    <property type="term" value="F:nucleic acid binding"/>
    <property type="evidence" value="ECO:0007669"/>
    <property type="project" value="InterPro"/>
</dbReference>
<dbReference type="AlphaFoldDB" id="A0A423SCY4"/>
<evidence type="ECO:0000259" key="1">
    <source>
        <dbReference type="PROSITE" id="PS50994"/>
    </source>
</evidence>
<dbReference type="STRING" id="6689.A0A423SCY4"/>
<dbReference type="GO" id="GO:0015074">
    <property type="term" value="P:DNA integration"/>
    <property type="evidence" value="ECO:0007669"/>
    <property type="project" value="InterPro"/>
</dbReference>
<dbReference type="InterPro" id="IPR050951">
    <property type="entry name" value="Retrovirus_Pol_polyprotein"/>
</dbReference>
<dbReference type="Proteomes" id="UP000283509">
    <property type="component" value="Unassembled WGS sequence"/>
</dbReference>
<sequence>MSPTISSHRPYDTHTALRLLSIPGSTILSRTCRLPGSSPICTAWRGSTWLGAMLVSSVMEWQVVLQEGARGSTGEGLSLMDLQGSATGFRNDLSIVDHHTQFIQLVPLRDKSANRVLQAFADHNMTLFGLHDHLPTDNGLEFSSDEWRSLLEALQVQRSFSVAYHPQSNGVVECTNWTVKDALAALARQAHSQWPTHLPAVRLALNSAIHQAVGDQPLYLLTGRMALFGKGLTNRQTVDPDLTLPRLADARQLAVEVSRKMRETNKAQYDQAARTSGPYEEGALVLRKIQGNRGPLGDRWLCPCHVQKQSGPVSYDVLDLRPHTVLSESMLTRCAPTLQPLQWTSLRTTKCCACE</sequence>
<dbReference type="EMBL" id="QCYY01003862">
    <property type="protein sequence ID" value="ROT62040.1"/>
    <property type="molecule type" value="Genomic_DNA"/>
</dbReference>
<proteinExistence type="predicted"/>
<dbReference type="PANTHER" id="PTHR37984">
    <property type="entry name" value="PROTEIN CBG26694"/>
    <property type="match status" value="1"/>
</dbReference>
<keyword evidence="3" id="KW-1185">Reference proteome</keyword>
<protein>
    <recommendedName>
        <fullName evidence="1">Integrase catalytic domain-containing protein</fullName>
    </recommendedName>
</protein>
<dbReference type="PROSITE" id="PS50994">
    <property type="entry name" value="INTEGRASE"/>
    <property type="match status" value="1"/>
</dbReference>
<comment type="caution">
    <text evidence="2">The sequence shown here is derived from an EMBL/GenBank/DDBJ whole genome shotgun (WGS) entry which is preliminary data.</text>
</comment>
<reference evidence="2 3" key="2">
    <citation type="submission" date="2019-01" db="EMBL/GenBank/DDBJ databases">
        <title>The decoding of complex shrimp genome reveals the adaptation for benthos swimmer, frequently molting mechanism and breeding impact on genome.</title>
        <authorList>
            <person name="Sun Y."/>
            <person name="Gao Y."/>
            <person name="Yu Y."/>
        </authorList>
    </citation>
    <scope>NUCLEOTIDE SEQUENCE [LARGE SCALE GENOMIC DNA]</scope>
    <source>
        <tissue evidence="2">Muscle</tissue>
    </source>
</reference>
<evidence type="ECO:0000313" key="2">
    <source>
        <dbReference type="EMBL" id="ROT62040.1"/>
    </source>
</evidence>
<organism evidence="2 3">
    <name type="scientific">Penaeus vannamei</name>
    <name type="common">Whiteleg shrimp</name>
    <name type="synonym">Litopenaeus vannamei</name>
    <dbReference type="NCBI Taxonomy" id="6689"/>
    <lineage>
        <taxon>Eukaryota</taxon>
        <taxon>Metazoa</taxon>
        <taxon>Ecdysozoa</taxon>
        <taxon>Arthropoda</taxon>
        <taxon>Crustacea</taxon>
        <taxon>Multicrustacea</taxon>
        <taxon>Malacostraca</taxon>
        <taxon>Eumalacostraca</taxon>
        <taxon>Eucarida</taxon>
        <taxon>Decapoda</taxon>
        <taxon>Dendrobranchiata</taxon>
        <taxon>Penaeoidea</taxon>
        <taxon>Penaeidae</taxon>
        <taxon>Penaeus</taxon>
    </lineage>
</organism>
<dbReference type="SUPFAM" id="SSF53098">
    <property type="entry name" value="Ribonuclease H-like"/>
    <property type="match status" value="1"/>
</dbReference>
<accession>A0A423SCY4</accession>
<gene>
    <name evidence="2" type="ORF">C7M84_020133</name>
</gene>
<dbReference type="InterPro" id="IPR001584">
    <property type="entry name" value="Integrase_cat-core"/>
</dbReference>
<name>A0A423SCY4_PENVA</name>
<reference evidence="2 3" key="1">
    <citation type="submission" date="2018-04" db="EMBL/GenBank/DDBJ databases">
        <authorList>
            <person name="Zhang X."/>
            <person name="Yuan J."/>
            <person name="Li F."/>
            <person name="Xiang J."/>
        </authorList>
    </citation>
    <scope>NUCLEOTIDE SEQUENCE [LARGE SCALE GENOMIC DNA]</scope>
    <source>
        <tissue evidence="2">Muscle</tissue>
    </source>
</reference>